<name>A0A381YBC3_9ZZZZ</name>
<keyword evidence="1" id="KW-0732">Signal</keyword>
<dbReference type="EMBL" id="UINC01017743">
    <property type="protein sequence ID" value="SVA73912.1"/>
    <property type="molecule type" value="Genomic_DNA"/>
</dbReference>
<dbReference type="PANTHER" id="PTHR44103:SF1">
    <property type="entry name" value="PROPROTEIN CONVERTASE P"/>
    <property type="match status" value="1"/>
</dbReference>
<organism evidence="5">
    <name type="scientific">marine metagenome</name>
    <dbReference type="NCBI Taxonomy" id="408172"/>
    <lineage>
        <taxon>unclassified sequences</taxon>
        <taxon>metagenomes</taxon>
        <taxon>ecological metagenomes</taxon>
    </lineage>
</organism>
<dbReference type="InterPro" id="IPR054583">
    <property type="entry name" value="Beta-prop_AUDH"/>
</dbReference>
<sequence length="383" mass="41770">MVSIIIILETLSVPAASTQQSTGLQFIDHTIATDLGGGYQVVATDVNSDGRPDLIALAPRLNELIWFENPSWARHVIASNLSGMINLAAHDLNGDGIPEIALATGFSMVAARSQGNLSILSKSDNPDEQWLINRIDRIPTSHRLRWIDLDGHGNIHLVNAPLIGQESVAPDYRGITPIYIYDTENWKRSVLSNDDGVVHGIHQTAWGEAPAQVLLSASFLGIHLHQYTDGIWKRTRIHQGNPASWPASGSSDVSVGQSKHSHYLASIEPWHGHEVVVYNKTDTTWQRQVIDESLTDGHTIVTGDFDGDGLDEIVAGARRGKQVILYRLSESNNWTRQLIDAGTIAAAGCATSDLNLDGLLDLTCIGSETANLKWYENVSGKLN</sequence>
<dbReference type="AlphaFoldDB" id="A0A381YBC3"/>
<keyword evidence="3" id="KW-0325">Glycoprotein</keyword>
<feature type="domain" description="Aldos-2-ulose dehydratase beta-propeller" evidence="4">
    <location>
        <begin position="120"/>
        <end position="280"/>
    </location>
</feature>
<evidence type="ECO:0000256" key="2">
    <source>
        <dbReference type="ARBA" id="ARBA00022737"/>
    </source>
</evidence>
<evidence type="ECO:0000256" key="1">
    <source>
        <dbReference type="ARBA" id="ARBA00022729"/>
    </source>
</evidence>
<dbReference type="Pfam" id="PF13517">
    <property type="entry name" value="FG-GAP_3"/>
    <property type="match status" value="2"/>
</dbReference>
<evidence type="ECO:0000313" key="5">
    <source>
        <dbReference type="EMBL" id="SVA73912.1"/>
    </source>
</evidence>
<dbReference type="SMART" id="SM00191">
    <property type="entry name" value="Int_alpha"/>
    <property type="match status" value="2"/>
</dbReference>
<dbReference type="Gene3D" id="2.130.10.130">
    <property type="entry name" value="Integrin alpha, N-terminal"/>
    <property type="match status" value="2"/>
</dbReference>
<dbReference type="Pfam" id="PF22301">
    <property type="entry name" value="AUDH_beta_propeller"/>
    <property type="match status" value="1"/>
</dbReference>
<protein>
    <recommendedName>
        <fullName evidence="4">Aldos-2-ulose dehydratase beta-propeller domain-containing protein</fullName>
    </recommendedName>
</protein>
<evidence type="ECO:0000256" key="3">
    <source>
        <dbReference type="ARBA" id="ARBA00023180"/>
    </source>
</evidence>
<dbReference type="InterPro" id="IPR028994">
    <property type="entry name" value="Integrin_alpha_N"/>
</dbReference>
<accession>A0A381YBC3</accession>
<dbReference type="PANTHER" id="PTHR44103">
    <property type="entry name" value="PROPROTEIN CONVERTASE P"/>
    <property type="match status" value="1"/>
</dbReference>
<reference evidence="5" key="1">
    <citation type="submission" date="2018-05" db="EMBL/GenBank/DDBJ databases">
        <authorList>
            <person name="Lanie J.A."/>
            <person name="Ng W.-L."/>
            <person name="Kazmierczak K.M."/>
            <person name="Andrzejewski T.M."/>
            <person name="Davidsen T.M."/>
            <person name="Wayne K.J."/>
            <person name="Tettelin H."/>
            <person name="Glass J.I."/>
            <person name="Rusch D."/>
            <person name="Podicherti R."/>
            <person name="Tsui H.-C.T."/>
            <person name="Winkler M.E."/>
        </authorList>
    </citation>
    <scope>NUCLEOTIDE SEQUENCE</scope>
</reference>
<evidence type="ECO:0000259" key="4">
    <source>
        <dbReference type="Pfam" id="PF22301"/>
    </source>
</evidence>
<dbReference type="InterPro" id="IPR013519">
    <property type="entry name" value="Int_alpha_beta-p"/>
</dbReference>
<gene>
    <name evidence="5" type="ORF">METZ01_LOCUS126766</name>
</gene>
<dbReference type="SUPFAM" id="SSF69318">
    <property type="entry name" value="Integrin alpha N-terminal domain"/>
    <property type="match status" value="1"/>
</dbReference>
<keyword evidence="2" id="KW-0677">Repeat</keyword>
<dbReference type="InterPro" id="IPR013517">
    <property type="entry name" value="FG-GAP"/>
</dbReference>
<proteinExistence type="predicted"/>